<dbReference type="Gene3D" id="3.40.50.720">
    <property type="entry name" value="NAD(P)-binding Rossmann-like Domain"/>
    <property type="match status" value="1"/>
</dbReference>
<evidence type="ECO:0000256" key="5">
    <source>
        <dbReference type="ARBA" id="ARBA00023002"/>
    </source>
</evidence>
<evidence type="ECO:0000259" key="7">
    <source>
        <dbReference type="SMART" id="SM00859"/>
    </source>
</evidence>
<reference evidence="8 9" key="1">
    <citation type="journal article" date="2024" name="Nat. Commun.">
        <title>Phylogenomics reveals the evolutionary origins of lichenization in chlorophyte algae.</title>
        <authorList>
            <person name="Puginier C."/>
            <person name="Libourel C."/>
            <person name="Otte J."/>
            <person name="Skaloud P."/>
            <person name="Haon M."/>
            <person name="Grisel S."/>
            <person name="Petersen M."/>
            <person name="Berrin J.G."/>
            <person name="Delaux P.M."/>
            <person name="Dal Grande F."/>
            <person name="Keller J."/>
        </authorList>
    </citation>
    <scope>NUCLEOTIDE SEQUENCE [LARGE SCALE GENOMIC DNA]</scope>
    <source>
        <strain evidence="8 9">SAG 216-7</strain>
    </source>
</reference>
<dbReference type="Pfam" id="PF22698">
    <property type="entry name" value="Semialdhyde_dhC_1"/>
    <property type="match status" value="1"/>
</dbReference>
<dbReference type="InterPro" id="IPR036291">
    <property type="entry name" value="NAD(P)-bd_dom_sf"/>
</dbReference>
<dbReference type="Pfam" id="PF01118">
    <property type="entry name" value="Semialdhyde_dh"/>
    <property type="match status" value="1"/>
</dbReference>
<sequence length="405" mass="43603">MSLNAQRASGTALRSLSVPDAARPRVTLKFAAQQPVRTVCKVAIAAPAPTVGTSNGAAAPQYRVAVLGASGYTGEEVVRLLALHPNFKVAALTGETQAGKEFSDVFPHLVTATNVPTLTKIAEVDWSEIDAAFCCLPHATTQEILNSLPRHIKVVDLSADFRLKDIELYAEWYGGEHKAPELQKEAVYGLTELNREAVKSARLVANPGCYPTTVQLPLCPLLEAGLIEKEDIIVDAKSGVSGAGRSAKQNLLYTEIAEGINCYGVGSHRHMPEIEQGLSEAAGAPVRISFTPTLMPMSRGMQSTIYVRLTEGTSVDDLREHLQKRYADETFVHVLPKGSIPHTRHVRGSNYNLIAVFPDRISGRAIVISVIDNLVKGASGQAIQNLNVVMGIPEETGLLQQALFP</sequence>
<dbReference type="CDD" id="cd17895">
    <property type="entry name" value="AGPR_1_N"/>
    <property type="match status" value="1"/>
</dbReference>
<proteinExistence type="inferred from homology"/>
<feature type="active site" evidence="6">
    <location>
        <position position="209"/>
    </location>
</feature>
<dbReference type="PROSITE" id="PS01224">
    <property type="entry name" value="ARGC"/>
    <property type="match status" value="1"/>
</dbReference>
<comment type="caution">
    <text evidence="8">The sequence shown here is derived from an EMBL/GenBank/DDBJ whole genome shotgun (WGS) entry which is preliminary data.</text>
</comment>
<evidence type="ECO:0000256" key="3">
    <source>
        <dbReference type="ARBA" id="ARBA00022605"/>
    </source>
</evidence>
<dbReference type="PANTHER" id="PTHR32338">
    <property type="entry name" value="N-ACETYL-GAMMA-GLUTAMYL-PHOSPHATE REDUCTASE, CHLOROPLASTIC-RELATED-RELATED"/>
    <property type="match status" value="1"/>
</dbReference>
<dbReference type="SUPFAM" id="SSF55347">
    <property type="entry name" value="Glyceraldehyde-3-phosphate dehydrogenase-like, C-terminal domain"/>
    <property type="match status" value="1"/>
</dbReference>
<dbReference type="HAMAP" id="MF_00150">
    <property type="entry name" value="ArgC_type1"/>
    <property type="match status" value="1"/>
</dbReference>
<evidence type="ECO:0000256" key="4">
    <source>
        <dbReference type="ARBA" id="ARBA00022857"/>
    </source>
</evidence>
<dbReference type="NCBIfam" id="TIGR01850">
    <property type="entry name" value="argC"/>
    <property type="match status" value="1"/>
</dbReference>
<dbReference type="Gene3D" id="3.30.360.10">
    <property type="entry name" value="Dihydrodipicolinate Reductase, domain 2"/>
    <property type="match status" value="1"/>
</dbReference>
<comment type="pathway">
    <text evidence="1">Amino-acid biosynthesis; L-arginine biosynthesis; N(2)-acetyl-L-ornithine from L-glutamate: step 3/4.</text>
</comment>
<dbReference type="SUPFAM" id="SSF51735">
    <property type="entry name" value="NAD(P)-binding Rossmann-fold domains"/>
    <property type="match status" value="1"/>
</dbReference>
<keyword evidence="3" id="KW-0028">Amino-acid biosynthesis</keyword>
<dbReference type="InterPro" id="IPR050085">
    <property type="entry name" value="AGPR"/>
</dbReference>
<name>A0ABR2YN44_9CHLO</name>
<dbReference type="InterPro" id="IPR023013">
    <property type="entry name" value="AGPR_AS"/>
</dbReference>
<dbReference type="EMBL" id="JALJOT010000008">
    <property type="protein sequence ID" value="KAK9908454.1"/>
    <property type="molecule type" value="Genomic_DNA"/>
</dbReference>
<organism evidence="8 9">
    <name type="scientific">Coccomyxa subellipsoidea</name>
    <dbReference type="NCBI Taxonomy" id="248742"/>
    <lineage>
        <taxon>Eukaryota</taxon>
        <taxon>Viridiplantae</taxon>
        <taxon>Chlorophyta</taxon>
        <taxon>core chlorophytes</taxon>
        <taxon>Trebouxiophyceae</taxon>
        <taxon>Trebouxiophyceae incertae sedis</taxon>
        <taxon>Coccomyxaceae</taxon>
        <taxon>Coccomyxa</taxon>
    </lineage>
</organism>
<keyword evidence="2" id="KW-0055">Arginine biosynthesis</keyword>
<dbReference type="CDD" id="cd23934">
    <property type="entry name" value="AGPR_1_C"/>
    <property type="match status" value="1"/>
</dbReference>
<feature type="domain" description="Semialdehyde dehydrogenase NAD-binding" evidence="7">
    <location>
        <begin position="63"/>
        <end position="201"/>
    </location>
</feature>
<evidence type="ECO:0000313" key="9">
    <source>
        <dbReference type="Proteomes" id="UP001491310"/>
    </source>
</evidence>
<dbReference type="PANTHER" id="PTHR32338:SF10">
    <property type="entry name" value="N-ACETYL-GAMMA-GLUTAMYL-PHOSPHATE REDUCTASE, CHLOROPLASTIC-RELATED"/>
    <property type="match status" value="1"/>
</dbReference>
<keyword evidence="4" id="KW-0521">NADP</keyword>
<evidence type="ECO:0000256" key="2">
    <source>
        <dbReference type="ARBA" id="ARBA00022571"/>
    </source>
</evidence>
<accession>A0ABR2YN44</accession>
<gene>
    <name evidence="8" type="ORF">WJX75_008167</name>
</gene>
<keyword evidence="5" id="KW-0560">Oxidoreductase</keyword>
<dbReference type="InterPro" id="IPR058924">
    <property type="entry name" value="AGPR_dimerisation_dom"/>
</dbReference>
<dbReference type="Proteomes" id="UP001491310">
    <property type="component" value="Unassembled WGS sequence"/>
</dbReference>
<protein>
    <recommendedName>
        <fullName evidence="7">Semialdehyde dehydrogenase NAD-binding domain-containing protein</fullName>
    </recommendedName>
</protein>
<dbReference type="InterPro" id="IPR000534">
    <property type="entry name" value="Semialdehyde_DH_NAD-bd"/>
</dbReference>
<dbReference type="SMART" id="SM00859">
    <property type="entry name" value="Semialdhyde_dh"/>
    <property type="match status" value="1"/>
</dbReference>
<evidence type="ECO:0000313" key="8">
    <source>
        <dbReference type="EMBL" id="KAK9908454.1"/>
    </source>
</evidence>
<evidence type="ECO:0000256" key="6">
    <source>
        <dbReference type="PROSITE-ProRule" id="PRU10010"/>
    </source>
</evidence>
<dbReference type="InterPro" id="IPR000706">
    <property type="entry name" value="AGPR_type-1"/>
</dbReference>
<keyword evidence="9" id="KW-1185">Reference proteome</keyword>
<evidence type="ECO:0000256" key="1">
    <source>
        <dbReference type="ARBA" id="ARBA00004862"/>
    </source>
</evidence>